<gene>
    <name evidence="2" type="ORF">Zm00014a_006221</name>
</gene>
<feature type="compositionally biased region" description="Basic and acidic residues" evidence="1">
    <location>
        <begin position="516"/>
        <end position="529"/>
    </location>
</feature>
<feature type="region of interest" description="Disordered" evidence="1">
    <location>
        <begin position="398"/>
        <end position="530"/>
    </location>
</feature>
<feature type="region of interest" description="Disordered" evidence="1">
    <location>
        <begin position="845"/>
        <end position="934"/>
    </location>
</feature>
<feature type="compositionally biased region" description="Low complexity" evidence="1">
    <location>
        <begin position="470"/>
        <end position="479"/>
    </location>
</feature>
<feature type="compositionally biased region" description="Polar residues" evidence="1">
    <location>
        <begin position="874"/>
        <end position="883"/>
    </location>
</feature>
<evidence type="ECO:0008006" key="4">
    <source>
        <dbReference type="Google" id="ProtNLM"/>
    </source>
</evidence>
<feature type="region of interest" description="Disordered" evidence="1">
    <location>
        <begin position="763"/>
        <end position="821"/>
    </location>
</feature>
<evidence type="ECO:0000256" key="1">
    <source>
        <dbReference type="SAM" id="MobiDB-lite"/>
    </source>
</evidence>
<sequence>MRSDARLDSVVFQLTPTRTRFDLVLIANGRKEKFASGLLKPFVAHLKAAQDQIAKGGYSITLEPSSGFDVPWFTRGTVERFVRFVSTPEVLERVRTLESEILQLEDAIAIQSNDSLGLKSVEDHGRKLTESNGGSMTPHQPDCFLGGLEWIELFLPFICLTCHSLPYLFIYFCNMPDTVHQLIGGRANYDPDSATAIVVYKPGSNPTPQIQNETAAHEENSKVQLLRVLETRKTMLRKEQAMAFARAVAAGFDIDNLGYLIAFAERFGAARLMKACSHFIELWKQKHETGQWIEVEPEAMSTRSEFPPFNASGIVFMGDNMKPNLESGSINGEANGEDGAKADQKSSQQMGSHAAYPPWAMHPPSGAVVYPPYPMQGMPFYPGVNPYYPPYPPVDDPRYHYSGRKSSRKHSSDSKDSETLDVESDHCSSDRGSSHGRKSHRKGKRSGKKKPSVVVIKNVNVTSKKHGSSESESQSSSEVESADSDNSHSKSSERKHKSSSSKKKEGRRTTFASGDEYSKDEMSNGHDAEQGNWSAFQNFLLRAEEKTRSSDADLFAGEKEPPSRRKQNVNTADPILLAERDGGIVHERNIVGFDSANGRTRAIRVMSNDELVMSGEGRNYMHSEIKEIEAGGGRYRRGTGDDYMVYGQGSQIARHSLLDPLAEAQYKNPVQQDKNRNGVADESFMIPLRSSLHDNIGAESRTTIDIDVELPSRIHKASDEKAGHQLFYEPDELVPERGSEDVSFGYDPAMDYDSHMQTTVKVEDEKTEDDLPVADNDVQKVEKEKLRNAKDGSDKRRKDALLRRLSAPRTPLNDAQKRAQNLRAYKADLQKLKKEQEEEQIKRLERLKLERQKRIAARGNGKGPGNGSPKANGTNGLSKSVPTFTGLKKEKNGTTESLSDRLKRLSEPKSIAGAEHSLNPKSTGADHSRRRSMA</sequence>
<dbReference type="PANTHER" id="PTHR31008">
    <property type="entry name" value="COP1-INTERACTING PROTEIN-RELATED"/>
    <property type="match status" value="1"/>
</dbReference>
<evidence type="ECO:0000313" key="2">
    <source>
        <dbReference type="EMBL" id="PWZ14426.1"/>
    </source>
</evidence>
<comment type="caution">
    <text evidence="2">The sequence shown here is derived from an EMBL/GenBank/DDBJ whole genome shotgun (WGS) entry which is preliminary data.</text>
</comment>
<evidence type="ECO:0000313" key="3">
    <source>
        <dbReference type="Proteomes" id="UP000251960"/>
    </source>
</evidence>
<accession>A0A3L6E0I4</accession>
<dbReference type="AlphaFoldDB" id="A0A3L6E0I4"/>
<dbReference type="ExpressionAtlas" id="A0A3L6E0I4">
    <property type="expression patterns" value="baseline and differential"/>
</dbReference>
<feature type="compositionally biased region" description="Basic and acidic residues" evidence="1">
    <location>
        <begin position="887"/>
        <end position="907"/>
    </location>
</feature>
<reference evidence="2 3" key="1">
    <citation type="journal article" date="2018" name="Nat. Genet.">
        <title>Extensive intraspecific gene order and gene structural variations between Mo17 and other maize genomes.</title>
        <authorList>
            <person name="Sun S."/>
            <person name="Zhou Y."/>
            <person name="Chen J."/>
            <person name="Shi J."/>
            <person name="Zhao H."/>
            <person name="Zhao H."/>
            <person name="Song W."/>
            <person name="Zhang M."/>
            <person name="Cui Y."/>
            <person name="Dong X."/>
            <person name="Liu H."/>
            <person name="Ma X."/>
            <person name="Jiao Y."/>
            <person name="Wang B."/>
            <person name="Wei X."/>
            <person name="Stein J.C."/>
            <person name="Glaubitz J.C."/>
            <person name="Lu F."/>
            <person name="Yu G."/>
            <person name="Liang C."/>
            <person name="Fengler K."/>
            <person name="Li B."/>
            <person name="Rafalski A."/>
            <person name="Schnable P.S."/>
            <person name="Ware D.H."/>
            <person name="Buckler E.S."/>
            <person name="Lai J."/>
        </authorList>
    </citation>
    <scope>NUCLEOTIDE SEQUENCE [LARGE SCALE GENOMIC DNA]</scope>
    <source>
        <strain evidence="3">cv. Missouri 17</strain>
        <tissue evidence="2">Seedling</tissue>
    </source>
</reference>
<feature type="compositionally biased region" description="Basic and acidic residues" evidence="1">
    <location>
        <begin position="410"/>
        <end position="433"/>
    </location>
</feature>
<dbReference type="EMBL" id="NCVQ01000008">
    <property type="protein sequence ID" value="PWZ14426.1"/>
    <property type="molecule type" value="Genomic_DNA"/>
</dbReference>
<feature type="compositionally biased region" description="Basic residues" evidence="1">
    <location>
        <begin position="493"/>
        <end position="506"/>
    </location>
</feature>
<name>A0A3L6E0I4_MAIZE</name>
<dbReference type="Proteomes" id="UP000251960">
    <property type="component" value="Chromosome 7"/>
</dbReference>
<feature type="compositionally biased region" description="Basic and acidic residues" evidence="1">
    <location>
        <begin position="777"/>
        <end position="802"/>
    </location>
</feature>
<feature type="compositionally biased region" description="Basic residues" evidence="1">
    <location>
        <begin position="434"/>
        <end position="451"/>
    </location>
</feature>
<dbReference type="PANTHER" id="PTHR31008:SF7">
    <property type="entry name" value="OS07G0445600 PROTEIN"/>
    <property type="match status" value="1"/>
</dbReference>
<organism evidence="2 3">
    <name type="scientific">Zea mays</name>
    <name type="common">Maize</name>
    <dbReference type="NCBI Taxonomy" id="4577"/>
    <lineage>
        <taxon>Eukaryota</taxon>
        <taxon>Viridiplantae</taxon>
        <taxon>Streptophyta</taxon>
        <taxon>Embryophyta</taxon>
        <taxon>Tracheophyta</taxon>
        <taxon>Spermatophyta</taxon>
        <taxon>Magnoliopsida</taxon>
        <taxon>Liliopsida</taxon>
        <taxon>Poales</taxon>
        <taxon>Poaceae</taxon>
        <taxon>PACMAD clade</taxon>
        <taxon>Panicoideae</taxon>
        <taxon>Andropogonodae</taxon>
        <taxon>Andropogoneae</taxon>
        <taxon>Tripsacinae</taxon>
        <taxon>Zea</taxon>
    </lineage>
</organism>
<proteinExistence type="predicted"/>
<protein>
    <recommendedName>
        <fullName evidence="4">COP1-interacting protein-related</fullName>
    </recommendedName>
</protein>
<feature type="region of interest" description="Disordered" evidence="1">
    <location>
        <begin position="325"/>
        <end position="357"/>
    </location>
</feature>